<evidence type="ECO:0000313" key="1">
    <source>
        <dbReference type="EMBL" id="PQO37497.1"/>
    </source>
</evidence>
<name>A0A2S8FZ70_9BACT</name>
<dbReference type="Proteomes" id="UP000238322">
    <property type="component" value="Unassembled WGS sequence"/>
</dbReference>
<comment type="caution">
    <text evidence="1">The sequence shown here is derived from an EMBL/GenBank/DDBJ whole genome shotgun (WGS) entry which is preliminary data.</text>
</comment>
<accession>A0A2S8FZ70</accession>
<dbReference type="AlphaFoldDB" id="A0A2S8FZ70"/>
<gene>
    <name evidence="1" type="ORF">C5Y83_06015</name>
</gene>
<protein>
    <submittedName>
        <fullName evidence="1">Uncharacterized protein</fullName>
    </submittedName>
</protein>
<sequence length="291" mass="32321">MLWICLTLLQAFGCGPVVPGSSKVGSASTSTQDATPITVLSEPFLMDNRHWNYFGMIKFPEDKQQPVKIVGLLVWEGLESGRGPKYQLVESRDGFQLQHEDHLAVEFPTGTILFVNHDDDIFAKVENPPVHAPEAEFFDELEAYLKTELRKLTSQQAFADSKEWLKSVPFSFSVNDESWTGLALLAESETKNSSRVLGVVVSSSTEREVLEGVGVSIHGNDETTIQSEVTFRLGPKPKLVLPRGFIIAIAPDHEVILKERAKDFTCSAANSQEELGEYVARLIEKAKIQEN</sequence>
<proteinExistence type="predicted"/>
<dbReference type="EMBL" id="PUHY01000005">
    <property type="protein sequence ID" value="PQO37497.1"/>
    <property type="molecule type" value="Genomic_DNA"/>
</dbReference>
<organism evidence="1 2">
    <name type="scientific">Blastopirellula marina</name>
    <dbReference type="NCBI Taxonomy" id="124"/>
    <lineage>
        <taxon>Bacteria</taxon>
        <taxon>Pseudomonadati</taxon>
        <taxon>Planctomycetota</taxon>
        <taxon>Planctomycetia</taxon>
        <taxon>Pirellulales</taxon>
        <taxon>Pirellulaceae</taxon>
        <taxon>Blastopirellula</taxon>
    </lineage>
</organism>
<reference evidence="1 2" key="1">
    <citation type="submission" date="2018-02" db="EMBL/GenBank/DDBJ databases">
        <title>Comparative genomes isolates from brazilian mangrove.</title>
        <authorList>
            <person name="Araujo J.E."/>
            <person name="Taketani R.G."/>
            <person name="Silva M.C.P."/>
            <person name="Loureco M.V."/>
            <person name="Andreote F.D."/>
        </authorList>
    </citation>
    <scope>NUCLEOTIDE SEQUENCE [LARGE SCALE GENOMIC DNA]</scope>
    <source>
        <strain evidence="1 2">Hex-1 MGV</strain>
    </source>
</reference>
<evidence type="ECO:0000313" key="2">
    <source>
        <dbReference type="Proteomes" id="UP000238322"/>
    </source>
</evidence>